<sequence length="52" mass="5633">MYRLPPGGQHKLVVQLARQLRLAPAFRRASAGSLRATARTRVPALAASSTFD</sequence>
<name>A0A918X8S3_9ACTN</name>
<dbReference type="EMBL" id="BMVC01000029">
    <property type="protein sequence ID" value="GHD18247.1"/>
    <property type="molecule type" value="Genomic_DNA"/>
</dbReference>
<organism evidence="1 2">
    <name type="scientific">Streptomyces finlayi</name>
    <dbReference type="NCBI Taxonomy" id="67296"/>
    <lineage>
        <taxon>Bacteria</taxon>
        <taxon>Bacillati</taxon>
        <taxon>Actinomycetota</taxon>
        <taxon>Actinomycetes</taxon>
        <taxon>Kitasatosporales</taxon>
        <taxon>Streptomycetaceae</taxon>
        <taxon>Streptomyces</taxon>
    </lineage>
</organism>
<accession>A0A918X8S3</accession>
<evidence type="ECO:0000313" key="2">
    <source>
        <dbReference type="Proteomes" id="UP000638353"/>
    </source>
</evidence>
<dbReference type="AlphaFoldDB" id="A0A918X8S3"/>
<protein>
    <submittedName>
        <fullName evidence="1">Uncharacterized protein</fullName>
    </submittedName>
</protein>
<gene>
    <name evidence="1" type="ORF">GCM10010334_80840</name>
</gene>
<dbReference type="Proteomes" id="UP000638353">
    <property type="component" value="Unassembled WGS sequence"/>
</dbReference>
<reference evidence="1" key="1">
    <citation type="journal article" date="2014" name="Int. J. Syst. Evol. Microbiol.">
        <title>Complete genome sequence of Corynebacterium casei LMG S-19264T (=DSM 44701T), isolated from a smear-ripened cheese.</title>
        <authorList>
            <consortium name="US DOE Joint Genome Institute (JGI-PGF)"/>
            <person name="Walter F."/>
            <person name="Albersmeier A."/>
            <person name="Kalinowski J."/>
            <person name="Ruckert C."/>
        </authorList>
    </citation>
    <scope>NUCLEOTIDE SEQUENCE</scope>
    <source>
        <strain evidence="1">JCM 4637</strain>
    </source>
</reference>
<comment type="caution">
    <text evidence="1">The sequence shown here is derived from an EMBL/GenBank/DDBJ whole genome shotgun (WGS) entry which is preliminary data.</text>
</comment>
<evidence type="ECO:0000313" key="1">
    <source>
        <dbReference type="EMBL" id="GHD18247.1"/>
    </source>
</evidence>
<proteinExistence type="predicted"/>
<reference evidence="1" key="2">
    <citation type="submission" date="2020-09" db="EMBL/GenBank/DDBJ databases">
        <authorList>
            <person name="Sun Q."/>
            <person name="Ohkuma M."/>
        </authorList>
    </citation>
    <scope>NUCLEOTIDE SEQUENCE</scope>
    <source>
        <strain evidence="1">JCM 4637</strain>
    </source>
</reference>